<comment type="caution">
    <text evidence="9">The sequence shown here is derived from an EMBL/GenBank/DDBJ whole genome shotgun (WGS) entry which is preliminary data.</text>
</comment>
<keyword evidence="2 7" id="KW-0547">Nucleotide-binding</keyword>
<protein>
    <recommendedName>
        <fullName evidence="7">Transcriptional repressor NrdR</fullName>
    </recommendedName>
</protein>
<proteinExistence type="inferred from homology"/>
<evidence type="ECO:0000313" key="9">
    <source>
        <dbReference type="EMBL" id="PIW36831.1"/>
    </source>
</evidence>
<comment type="cofactor">
    <cofactor evidence="7">
        <name>Zn(2+)</name>
        <dbReference type="ChEBI" id="CHEBI:29105"/>
    </cofactor>
    <text evidence="7">Binds 1 zinc ion.</text>
</comment>
<evidence type="ECO:0000259" key="8">
    <source>
        <dbReference type="PROSITE" id="PS51161"/>
    </source>
</evidence>
<keyword evidence="6 7" id="KW-0804">Transcription</keyword>
<evidence type="ECO:0000256" key="7">
    <source>
        <dbReference type="HAMAP-Rule" id="MF_00440"/>
    </source>
</evidence>
<feature type="zinc finger region" evidence="7">
    <location>
        <begin position="3"/>
        <end position="34"/>
    </location>
</feature>
<keyword evidence="5 7" id="KW-0238">DNA-binding</keyword>
<dbReference type="GO" id="GO:0003677">
    <property type="term" value="F:DNA binding"/>
    <property type="evidence" value="ECO:0007669"/>
    <property type="project" value="UniProtKB-KW"/>
</dbReference>
<dbReference type="PANTHER" id="PTHR30455">
    <property type="entry name" value="TRANSCRIPTIONAL REPRESSOR NRDR"/>
    <property type="match status" value="1"/>
</dbReference>
<dbReference type="PROSITE" id="PS51161">
    <property type="entry name" value="ATP_CONE"/>
    <property type="match status" value="1"/>
</dbReference>
<evidence type="ECO:0000313" key="10">
    <source>
        <dbReference type="Proteomes" id="UP000230292"/>
    </source>
</evidence>
<sequence length="163" mass="18858">MHCPSCQVEDTRVIDSRVIEEGGAIRRRRLCSKCDFRFSTLEEIEILSLMVGKADGSEEAYDKDKLVRSMRLPLQKRNITPGRFKKVVHQVEQQIQMKAKKDKIDSATIGEIIMRELRKLDKVAYVRFASVYRAFEDVSAFADELKKLAPRPTRKKKTKSPKK</sequence>
<dbReference type="HAMAP" id="MF_00440">
    <property type="entry name" value="NrdR"/>
    <property type="match status" value="1"/>
</dbReference>
<evidence type="ECO:0000256" key="4">
    <source>
        <dbReference type="ARBA" id="ARBA00023015"/>
    </source>
</evidence>
<dbReference type="AlphaFoldDB" id="A0A2M7H3N0"/>
<dbReference type="GO" id="GO:0008270">
    <property type="term" value="F:zinc ion binding"/>
    <property type="evidence" value="ECO:0007669"/>
    <property type="project" value="UniProtKB-UniRule"/>
</dbReference>
<dbReference type="InterPro" id="IPR005144">
    <property type="entry name" value="ATP-cone_dom"/>
</dbReference>
<dbReference type="Pfam" id="PF22811">
    <property type="entry name" value="Zn_ribbon_NrdR"/>
    <property type="match status" value="1"/>
</dbReference>
<dbReference type="GO" id="GO:0005524">
    <property type="term" value="F:ATP binding"/>
    <property type="evidence" value="ECO:0007669"/>
    <property type="project" value="UniProtKB-UniRule"/>
</dbReference>
<reference evidence="9 10" key="1">
    <citation type="submission" date="2017-09" db="EMBL/GenBank/DDBJ databases">
        <title>Depth-based differentiation of microbial function through sediment-hosted aquifers and enrichment of novel symbionts in the deep terrestrial subsurface.</title>
        <authorList>
            <person name="Probst A.J."/>
            <person name="Ladd B."/>
            <person name="Jarett J.K."/>
            <person name="Geller-Mcgrath D.E."/>
            <person name="Sieber C.M."/>
            <person name="Emerson J.B."/>
            <person name="Anantharaman K."/>
            <person name="Thomas B.C."/>
            <person name="Malmstrom R."/>
            <person name="Stieglmeier M."/>
            <person name="Klingl A."/>
            <person name="Woyke T."/>
            <person name="Ryan C.M."/>
            <person name="Banfield J.F."/>
        </authorList>
    </citation>
    <scope>NUCLEOTIDE SEQUENCE [LARGE SCALE GENOMIC DNA]</scope>
    <source>
        <strain evidence="9">CG15_BIG_FIL_POST_REV_8_21_14_020_45_12</strain>
    </source>
</reference>
<keyword evidence="1 7" id="KW-0678">Repressor</keyword>
<keyword evidence="4 7" id="KW-0805">Transcription regulation</keyword>
<dbReference type="NCBIfam" id="TIGR00244">
    <property type="entry name" value="transcriptional regulator NrdR"/>
    <property type="match status" value="1"/>
</dbReference>
<gene>
    <name evidence="7" type="primary">nrdR</name>
    <name evidence="9" type="ORF">COW24_03250</name>
</gene>
<dbReference type="InterPro" id="IPR055173">
    <property type="entry name" value="NrdR-like_N"/>
</dbReference>
<keyword evidence="7" id="KW-0862">Zinc</keyword>
<feature type="domain" description="ATP-cone" evidence="8">
    <location>
        <begin position="49"/>
        <end position="140"/>
    </location>
</feature>
<keyword evidence="7" id="KW-0479">Metal-binding</keyword>
<dbReference type="InterPro" id="IPR003796">
    <property type="entry name" value="RNR_NrdR-like"/>
</dbReference>
<keyword evidence="7" id="KW-0863">Zinc-finger</keyword>
<name>A0A2M7H3N0_9BACT</name>
<organism evidence="9 10">
    <name type="scientific">Candidatus Kerfeldbacteria bacterium CG15_BIG_FIL_POST_REV_8_21_14_020_45_12</name>
    <dbReference type="NCBI Taxonomy" id="2014247"/>
    <lineage>
        <taxon>Bacteria</taxon>
        <taxon>Candidatus Kerfeldiibacteriota</taxon>
    </lineage>
</organism>
<dbReference type="EMBL" id="PFGC01000038">
    <property type="protein sequence ID" value="PIW36831.1"/>
    <property type="molecule type" value="Genomic_DNA"/>
</dbReference>
<dbReference type="Proteomes" id="UP000230292">
    <property type="component" value="Unassembled WGS sequence"/>
</dbReference>
<evidence type="ECO:0000256" key="2">
    <source>
        <dbReference type="ARBA" id="ARBA00022741"/>
    </source>
</evidence>
<accession>A0A2M7H3N0</accession>
<comment type="similarity">
    <text evidence="7">Belongs to the NrdR family.</text>
</comment>
<comment type="function">
    <text evidence="7">Negatively regulates transcription of bacterial ribonucleotide reductase nrd genes and operons by binding to NrdR-boxes.</text>
</comment>
<evidence type="ECO:0000256" key="6">
    <source>
        <dbReference type="ARBA" id="ARBA00023163"/>
    </source>
</evidence>
<dbReference type="Pfam" id="PF03477">
    <property type="entry name" value="ATP-cone"/>
    <property type="match status" value="1"/>
</dbReference>
<evidence type="ECO:0000256" key="3">
    <source>
        <dbReference type="ARBA" id="ARBA00022840"/>
    </source>
</evidence>
<evidence type="ECO:0000256" key="5">
    <source>
        <dbReference type="ARBA" id="ARBA00023125"/>
    </source>
</evidence>
<dbReference type="GO" id="GO:0045892">
    <property type="term" value="P:negative regulation of DNA-templated transcription"/>
    <property type="evidence" value="ECO:0007669"/>
    <property type="project" value="UniProtKB-UniRule"/>
</dbReference>
<keyword evidence="3 7" id="KW-0067">ATP-binding</keyword>
<dbReference type="PANTHER" id="PTHR30455:SF2">
    <property type="entry name" value="TRANSCRIPTIONAL REPRESSOR NRDR"/>
    <property type="match status" value="1"/>
</dbReference>
<evidence type="ECO:0000256" key="1">
    <source>
        <dbReference type="ARBA" id="ARBA00022491"/>
    </source>
</evidence>